<proteinExistence type="predicted"/>
<name>A0AAD6F1I0_9POAL</name>
<dbReference type="Pfam" id="PF20100">
    <property type="entry name" value="DUF6490"/>
    <property type="match status" value="1"/>
</dbReference>
<keyword evidence="1" id="KW-1133">Transmembrane helix</keyword>
<dbReference type="AlphaFoldDB" id="A0AAD6F1I0"/>
<dbReference type="PANTHER" id="PTHR46610:SF3">
    <property type="entry name" value="OS01G0238200 PROTEIN"/>
    <property type="match status" value="1"/>
</dbReference>
<protein>
    <submittedName>
        <fullName evidence="2">Uncharacterized protein</fullName>
    </submittedName>
</protein>
<keyword evidence="3" id="KW-1185">Reference proteome</keyword>
<sequence>MEQDNGFSWLSSLGFGMLTFNSARVVYNSNQDIGSISFVLISYLDLLLLFWFLRLFEKAAPNSPNRERIKVVVWLLSTLLTVMFSWKVAAMMPLFVGSLVWLIGSASSLGGLYALFLHQKIDY</sequence>
<dbReference type="PANTHER" id="PTHR46610">
    <property type="entry name" value="OS05G0181300 PROTEIN"/>
    <property type="match status" value="1"/>
</dbReference>
<keyword evidence="1" id="KW-0812">Transmembrane</keyword>
<evidence type="ECO:0000256" key="1">
    <source>
        <dbReference type="SAM" id="Phobius"/>
    </source>
</evidence>
<dbReference type="EMBL" id="JAMRDG010000001">
    <property type="protein sequence ID" value="KAJ3709061.1"/>
    <property type="molecule type" value="Genomic_DNA"/>
</dbReference>
<keyword evidence="1" id="KW-0472">Membrane</keyword>
<dbReference type="Proteomes" id="UP001210211">
    <property type="component" value="Unassembled WGS sequence"/>
</dbReference>
<feature type="transmembrane region" description="Helical" evidence="1">
    <location>
        <begin position="68"/>
        <end position="86"/>
    </location>
</feature>
<feature type="transmembrane region" description="Helical" evidence="1">
    <location>
        <begin position="92"/>
        <end position="116"/>
    </location>
</feature>
<reference evidence="2 3" key="1">
    <citation type="journal article" date="2022" name="Cell">
        <title>Repeat-based holocentromeres influence genome architecture and karyotype evolution.</title>
        <authorList>
            <person name="Hofstatter P.G."/>
            <person name="Thangavel G."/>
            <person name="Lux T."/>
            <person name="Neumann P."/>
            <person name="Vondrak T."/>
            <person name="Novak P."/>
            <person name="Zhang M."/>
            <person name="Costa L."/>
            <person name="Castellani M."/>
            <person name="Scott A."/>
            <person name="Toegelov H."/>
            <person name="Fuchs J."/>
            <person name="Mata-Sucre Y."/>
            <person name="Dias Y."/>
            <person name="Vanzela A.L.L."/>
            <person name="Huettel B."/>
            <person name="Almeida C.C.S."/>
            <person name="Simkova H."/>
            <person name="Souza G."/>
            <person name="Pedrosa-Harand A."/>
            <person name="Macas J."/>
            <person name="Mayer K.F.X."/>
            <person name="Houben A."/>
            <person name="Marques A."/>
        </authorList>
    </citation>
    <scope>NUCLEOTIDE SEQUENCE [LARGE SCALE GENOMIC DNA]</scope>
    <source>
        <strain evidence="2">RhyTen1mFocal</strain>
    </source>
</reference>
<evidence type="ECO:0000313" key="2">
    <source>
        <dbReference type="EMBL" id="KAJ3709061.1"/>
    </source>
</evidence>
<organism evidence="2 3">
    <name type="scientific">Rhynchospora tenuis</name>
    <dbReference type="NCBI Taxonomy" id="198213"/>
    <lineage>
        <taxon>Eukaryota</taxon>
        <taxon>Viridiplantae</taxon>
        <taxon>Streptophyta</taxon>
        <taxon>Embryophyta</taxon>
        <taxon>Tracheophyta</taxon>
        <taxon>Spermatophyta</taxon>
        <taxon>Magnoliopsida</taxon>
        <taxon>Liliopsida</taxon>
        <taxon>Poales</taxon>
        <taxon>Cyperaceae</taxon>
        <taxon>Cyperoideae</taxon>
        <taxon>Rhynchosporeae</taxon>
        <taxon>Rhynchospora</taxon>
    </lineage>
</organism>
<accession>A0AAD6F1I0</accession>
<comment type="caution">
    <text evidence="2">The sequence shown here is derived from an EMBL/GenBank/DDBJ whole genome shotgun (WGS) entry which is preliminary data.</text>
</comment>
<evidence type="ECO:0000313" key="3">
    <source>
        <dbReference type="Proteomes" id="UP001210211"/>
    </source>
</evidence>
<dbReference type="InterPro" id="IPR045501">
    <property type="entry name" value="DUF6490"/>
</dbReference>
<gene>
    <name evidence="2" type="ORF">LUZ61_012766</name>
</gene>
<feature type="transmembrane region" description="Helical" evidence="1">
    <location>
        <begin position="33"/>
        <end position="56"/>
    </location>
</feature>
<feature type="transmembrane region" description="Helical" evidence="1">
    <location>
        <begin position="7"/>
        <end position="27"/>
    </location>
</feature>